<dbReference type="SUPFAM" id="SSF109854">
    <property type="entry name" value="DinB/YfiT-like putative metalloenzymes"/>
    <property type="match status" value="1"/>
</dbReference>
<name>A0A1M6H163_9FLAO</name>
<evidence type="ECO:0000313" key="1">
    <source>
        <dbReference type="EMBL" id="SHJ15939.1"/>
    </source>
</evidence>
<dbReference type="PANTHER" id="PTHR39473">
    <property type="match status" value="1"/>
</dbReference>
<evidence type="ECO:0000313" key="2">
    <source>
        <dbReference type="Proteomes" id="UP000184488"/>
    </source>
</evidence>
<reference evidence="2" key="1">
    <citation type="submission" date="2016-11" db="EMBL/GenBank/DDBJ databases">
        <authorList>
            <person name="Varghese N."/>
            <person name="Submissions S."/>
        </authorList>
    </citation>
    <scope>NUCLEOTIDE SEQUENCE [LARGE SCALE GENOMIC DNA]</scope>
    <source>
        <strain evidence="2">DSM 18829</strain>
    </source>
</reference>
<proteinExistence type="predicted"/>
<gene>
    <name evidence="1" type="ORF">SAMN05444363_2848</name>
</gene>
<dbReference type="OrthoDB" id="1162179at2"/>
<dbReference type="EMBL" id="FQZI01000006">
    <property type="protein sequence ID" value="SHJ15939.1"/>
    <property type="molecule type" value="Genomic_DNA"/>
</dbReference>
<accession>A0A1M6H163</accession>
<dbReference type="PANTHER" id="PTHR39473:SF1">
    <property type="entry name" value="DINB-LIKE DOMAIN-CONTAINING PROTEIN"/>
    <property type="match status" value="1"/>
</dbReference>
<sequence>MDFSSIKNSLIELKDVLQQLNNETFAQPIPSLSNATIGEHTRHIIELYQAVLTAYDSGILNYDARERNKTIQENKNIALITIDEIVENIEKEDKKLTMKHCVSNAVTLIETNYFREVLYNLEHCIHHQALIKVGLLSFNDITINETFGVAPSTLEFRKACAQ</sequence>
<protein>
    <recommendedName>
        <fullName evidence="3">DinB family protein</fullName>
    </recommendedName>
</protein>
<dbReference type="InterPro" id="IPR034660">
    <property type="entry name" value="DinB/YfiT-like"/>
</dbReference>
<dbReference type="AlphaFoldDB" id="A0A1M6H163"/>
<dbReference type="RefSeq" id="WP_073312164.1">
    <property type="nucleotide sequence ID" value="NZ_FQZI01000006.1"/>
</dbReference>
<dbReference type="STRING" id="415425.SAMN05444363_2848"/>
<organism evidence="1 2">
    <name type="scientific">Flavobacterium terrae</name>
    <dbReference type="NCBI Taxonomy" id="415425"/>
    <lineage>
        <taxon>Bacteria</taxon>
        <taxon>Pseudomonadati</taxon>
        <taxon>Bacteroidota</taxon>
        <taxon>Flavobacteriia</taxon>
        <taxon>Flavobacteriales</taxon>
        <taxon>Flavobacteriaceae</taxon>
        <taxon>Flavobacterium</taxon>
    </lineage>
</organism>
<evidence type="ECO:0008006" key="3">
    <source>
        <dbReference type="Google" id="ProtNLM"/>
    </source>
</evidence>
<keyword evidence="2" id="KW-1185">Reference proteome</keyword>
<dbReference type="Proteomes" id="UP000184488">
    <property type="component" value="Unassembled WGS sequence"/>
</dbReference>